<proteinExistence type="predicted"/>
<comment type="caution">
    <text evidence="2">The sequence shown here is derived from an EMBL/GenBank/DDBJ whole genome shotgun (WGS) entry which is preliminary data.</text>
</comment>
<name>A0A6B0T287_9EURY</name>
<feature type="transmembrane region" description="Helical" evidence="1">
    <location>
        <begin position="60"/>
        <end position="80"/>
    </location>
</feature>
<evidence type="ECO:0000313" key="2">
    <source>
        <dbReference type="EMBL" id="MXR52348.1"/>
    </source>
</evidence>
<dbReference type="PANTHER" id="PTHR43471:SF1">
    <property type="entry name" value="ABC TRANSPORTER PERMEASE PROTEIN NOSY-RELATED"/>
    <property type="match status" value="1"/>
</dbReference>
<evidence type="ECO:0000313" key="3">
    <source>
        <dbReference type="Proteomes" id="UP000466535"/>
    </source>
</evidence>
<feature type="transmembrane region" description="Helical" evidence="1">
    <location>
        <begin position="20"/>
        <end position="40"/>
    </location>
</feature>
<dbReference type="GO" id="GO:0005886">
    <property type="term" value="C:plasma membrane"/>
    <property type="evidence" value="ECO:0007669"/>
    <property type="project" value="UniProtKB-SubCell"/>
</dbReference>
<feature type="transmembrane region" description="Helical" evidence="1">
    <location>
        <begin position="107"/>
        <end position="131"/>
    </location>
</feature>
<keyword evidence="1" id="KW-1133">Transmembrane helix</keyword>
<dbReference type="PANTHER" id="PTHR43471">
    <property type="entry name" value="ABC TRANSPORTER PERMEASE"/>
    <property type="match status" value="1"/>
</dbReference>
<feature type="transmembrane region" description="Helical" evidence="1">
    <location>
        <begin position="252"/>
        <end position="273"/>
    </location>
</feature>
<accession>A0A6B0T287</accession>
<feature type="transmembrane region" description="Helical" evidence="1">
    <location>
        <begin position="143"/>
        <end position="166"/>
    </location>
</feature>
<sequence>MSLWAVTKKEFLDTRRSYTLAATTALFVLWAGFLAGIQWVPNIYRDSELSTSTLAMMNSMQQSAVYFVPLIGLMLGYAAVVDDRASGSFKLMLALPHSRRDFVFGKLLGRVAVLCGAVAVGYGTAAVIAVVGYDAFSLRIFGLYTLLTLLYGAVYVSVGIGLSVFLRSRTAALAVMVGLYGLFLLFWNVFLLVLQLATVGSELPEGGLPNWIEFVGLLNPANAFGYAARGLIPEFAEITRYPEPDAVFLQNWLGIVVLVVWVIVPVTVGYLRFRRLDLG</sequence>
<gene>
    <name evidence="2" type="ORF">GRX03_12130</name>
</gene>
<dbReference type="OrthoDB" id="86287at2157"/>
<feature type="transmembrane region" description="Helical" evidence="1">
    <location>
        <begin position="173"/>
        <end position="197"/>
    </location>
</feature>
<dbReference type="GO" id="GO:0140359">
    <property type="term" value="F:ABC-type transporter activity"/>
    <property type="evidence" value="ECO:0007669"/>
    <property type="project" value="InterPro"/>
</dbReference>
<protein>
    <submittedName>
        <fullName evidence="2">ABC transporter permease subunit</fullName>
    </submittedName>
</protein>
<keyword evidence="3" id="KW-1185">Reference proteome</keyword>
<dbReference type="RefSeq" id="WP_159764466.1">
    <property type="nucleotide sequence ID" value="NZ_WUUT01000004.1"/>
</dbReference>
<keyword evidence="1" id="KW-0472">Membrane</keyword>
<dbReference type="AlphaFoldDB" id="A0A6B0T287"/>
<dbReference type="Proteomes" id="UP000466535">
    <property type="component" value="Unassembled WGS sequence"/>
</dbReference>
<dbReference type="Pfam" id="PF12679">
    <property type="entry name" value="ABC2_membrane_2"/>
    <property type="match status" value="1"/>
</dbReference>
<dbReference type="EMBL" id="WUUT01000004">
    <property type="protein sequence ID" value="MXR52348.1"/>
    <property type="molecule type" value="Genomic_DNA"/>
</dbReference>
<organism evidence="2 3">
    <name type="scientific">Halovenus carboxidivorans</name>
    <dbReference type="NCBI Taxonomy" id="2692199"/>
    <lineage>
        <taxon>Archaea</taxon>
        <taxon>Methanobacteriati</taxon>
        <taxon>Methanobacteriota</taxon>
        <taxon>Stenosarchaea group</taxon>
        <taxon>Halobacteria</taxon>
        <taxon>Halobacteriales</taxon>
        <taxon>Haloarculaceae</taxon>
        <taxon>Halovenus</taxon>
    </lineage>
</organism>
<evidence type="ECO:0000256" key="1">
    <source>
        <dbReference type="SAM" id="Phobius"/>
    </source>
</evidence>
<keyword evidence="1" id="KW-0812">Transmembrane</keyword>
<reference evidence="2 3" key="1">
    <citation type="submission" date="2019-12" db="EMBL/GenBank/DDBJ databases">
        <title>Isolation and characterization of three novel carbon monoxide-oxidizing members of Halobacteria from salione crusts and soils.</title>
        <authorList>
            <person name="Myers M.R."/>
            <person name="King G.M."/>
        </authorList>
    </citation>
    <scope>NUCLEOTIDE SEQUENCE [LARGE SCALE GENOMIC DNA]</scope>
    <source>
        <strain evidence="2 3">WSH3</strain>
    </source>
</reference>